<dbReference type="Pfam" id="PF00098">
    <property type="entry name" value="zf-CCHC"/>
    <property type="match status" value="1"/>
</dbReference>
<evidence type="ECO:0000313" key="4">
    <source>
        <dbReference type="EMBL" id="CAH9094418.1"/>
    </source>
</evidence>
<dbReference type="Proteomes" id="UP001152523">
    <property type="component" value="Unassembled WGS sequence"/>
</dbReference>
<reference evidence="4" key="1">
    <citation type="submission" date="2022-07" db="EMBL/GenBank/DDBJ databases">
        <authorList>
            <person name="Macas J."/>
            <person name="Novak P."/>
            <person name="Neumann P."/>
        </authorList>
    </citation>
    <scope>NUCLEOTIDE SEQUENCE</scope>
</reference>
<dbReference type="AlphaFoldDB" id="A0AAV0D6U4"/>
<organism evidence="4 5">
    <name type="scientific">Cuscuta epithymum</name>
    <dbReference type="NCBI Taxonomy" id="186058"/>
    <lineage>
        <taxon>Eukaryota</taxon>
        <taxon>Viridiplantae</taxon>
        <taxon>Streptophyta</taxon>
        <taxon>Embryophyta</taxon>
        <taxon>Tracheophyta</taxon>
        <taxon>Spermatophyta</taxon>
        <taxon>Magnoliopsida</taxon>
        <taxon>eudicotyledons</taxon>
        <taxon>Gunneridae</taxon>
        <taxon>Pentapetalae</taxon>
        <taxon>asterids</taxon>
        <taxon>lamiids</taxon>
        <taxon>Solanales</taxon>
        <taxon>Convolvulaceae</taxon>
        <taxon>Cuscuteae</taxon>
        <taxon>Cuscuta</taxon>
        <taxon>Cuscuta subgen. Cuscuta</taxon>
    </lineage>
</organism>
<dbReference type="InterPro" id="IPR054722">
    <property type="entry name" value="PolX-like_BBD"/>
</dbReference>
<keyword evidence="5" id="KW-1185">Reference proteome</keyword>
<proteinExistence type="predicted"/>
<feature type="region of interest" description="Disordered" evidence="2">
    <location>
        <begin position="131"/>
        <end position="168"/>
    </location>
</feature>
<dbReference type="Pfam" id="PF22936">
    <property type="entry name" value="Pol_BBD"/>
    <property type="match status" value="1"/>
</dbReference>
<feature type="non-terminal residue" evidence="4">
    <location>
        <position position="346"/>
    </location>
</feature>
<keyword evidence="1" id="KW-0863">Zinc-finger</keyword>
<dbReference type="PROSITE" id="PS50158">
    <property type="entry name" value="ZF_CCHC"/>
    <property type="match status" value="1"/>
</dbReference>
<dbReference type="PANTHER" id="PTHR47592">
    <property type="entry name" value="PBF68 PROTEIN"/>
    <property type="match status" value="1"/>
</dbReference>
<evidence type="ECO:0000313" key="5">
    <source>
        <dbReference type="Proteomes" id="UP001152523"/>
    </source>
</evidence>
<evidence type="ECO:0000256" key="1">
    <source>
        <dbReference type="PROSITE-ProRule" id="PRU00047"/>
    </source>
</evidence>
<dbReference type="PANTHER" id="PTHR47592:SF27">
    <property type="entry name" value="OS08G0421700 PROTEIN"/>
    <property type="match status" value="1"/>
</dbReference>
<evidence type="ECO:0000256" key="2">
    <source>
        <dbReference type="SAM" id="MobiDB-lite"/>
    </source>
</evidence>
<gene>
    <name evidence="4" type="ORF">CEPIT_LOCUS12875</name>
</gene>
<sequence length="346" mass="39528">MIIKRGIPESFRGAVSDEVTNAKDFLFEIEKRFVKSDKAEISMLLKDFTSKRYSGKGYIREYIMEMSYIVSRLKTLKIEISEDVLVHIVLNSLPIAFDSFKVSYNCQKEKWSLNELISYCVQEEERMKQNKIESAHLASSTSKDKGKKRKRTPIKREAAQGPPQKKHKEGETTCFFCKKSGHMKKDCTKYHAWKVKKGTVLALVCTENNLALVPRNTWWLDSGSTSNISISMQGCLSHRKPNDAERCVYVGDGKAVHVEAIGHFRLLLSTGFYLDLKDTFIVPSFRRNLVSVSYLDKLGYHCSFGNFRFNLSLNSNIVGTGSFMSYDNLYMLETITSYNNALNVDT</sequence>
<dbReference type="Pfam" id="PF14223">
    <property type="entry name" value="Retrotran_gag_2"/>
    <property type="match status" value="1"/>
</dbReference>
<keyword evidence="1" id="KW-0479">Metal-binding</keyword>
<dbReference type="EMBL" id="CAMAPF010000081">
    <property type="protein sequence ID" value="CAH9094418.1"/>
    <property type="molecule type" value="Genomic_DNA"/>
</dbReference>
<dbReference type="SUPFAM" id="SSF57756">
    <property type="entry name" value="Retrovirus zinc finger-like domains"/>
    <property type="match status" value="1"/>
</dbReference>
<dbReference type="InterPro" id="IPR001878">
    <property type="entry name" value="Znf_CCHC"/>
</dbReference>
<evidence type="ECO:0000259" key="3">
    <source>
        <dbReference type="PROSITE" id="PS50158"/>
    </source>
</evidence>
<protein>
    <recommendedName>
        <fullName evidence="3">CCHC-type domain-containing protein</fullName>
    </recommendedName>
</protein>
<comment type="caution">
    <text evidence="4">The sequence shown here is derived from an EMBL/GenBank/DDBJ whole genome shotgun (WGS) entry which is preliminary data.</text>
</comment>
<keyword evidence="1" id="KW-0862">Zinc</keyword>
<dbReference type="InterPro" id="IPR036875">
    <property type="entry name" value="Znf_CCHC_sf"/>
</dbReference>
<dbReference type="GO" id="GO:0008270">
    <property type="term" value="F:zinc ion binding"/>
    <property type="evidence" value="ECO:0007669"/>
    <property type="project" value="UniProtKB-KW"/>
</dbReference>
<accession>A0AAV0D6U4</accession>
<name>A0AAV0D6U4_9ASTE</name>
<dbReference type="SMART" id="SM00343">
    <property type="entry name" value="ZnF_C2HC"/>
    <property type="match status" value="1"/>
</dbReference>
<feature type="domain" description="CCHC-type" evidence="3">
    <location>
        <begin position="174"/>
        <end position="189"/>
    </location>
</feature>
<dbReference type="GO" id="GO:0003676">
    <property type="term" value="F:nucleic acid binding"/>
    <property type="evidence" value="ECO:0007669"/>
    <property type="project" value="InterPro"/>
</dbReference>